<dbReference type="PANTHER" id="PTHR37174">
    <property type="entry name" value="FORKHEAD-ASSOCIATED DOMAIN PROTEIN"/>
    <property type="match status" value="1"/>
</dbReference>
<protein>
    <submittedName>
        <fullName evidence="2">Uncharacterized protein</fullName>
    </submittedName>
</protein>
<evidence type="ECO:0000313" key="2">
    <source>
        <dbReference type="EMBL" id="SPC74174.1"/>
    </source>
</evidence>
<sequence length="297" mass="33373">MILNSASGIGIGMAIPYTCRPPLRPMCLGSNINTEQLRAQLDHLHSEAESTRAKGPVVCLLLFLPAWHANSARLRLLRLSEAAEKIQRQAAINIQTGKENDARELLFQKKKVMQALEKSKSRIELLDELSTKLNEAISVKESQLVGNVALDFEVSNENASSPVWIISPKQENTEDRNENMKFEPNVLELDGQRDLQLCSESEERPSFDKEQENIQASLNVSIWNEDDIVSSLGGISSYEEFLEHLDQELSKIEAKLVTILRVSTLVLDGKDTPKNSKVQQTLELLEDICGIKKRYAY</sequence>
<dbReference type="EMBL" id="OIVN01000095">
    <property type="protein sequence ID" value="SPC74174.1"/>
    <property type="molecule type" value="Genomic_DNA"/>
</dbReference>
<evidence type="ECO:0000256" key="1">
    <source>
        <dbReference type="SAM" id="Coils"/>
    </source>
</evidence>
<name>A0A2N9EHN8_FAGSY</name>
<dbReference type="PANTHER" id="PTHR37174:SF2">
    <property type="entry name" value="FORKHEAD-ASSOCIATED DOMAIN PROTEIN"/>
    <property type="match status" value="1"/>
</dbReference>
<keyword evidence="1" id="KW-0175">Coiled coil</keyword>
<feature type="coiled-coil region" evidence="1">
    <location>
        <begin position="34"/>
        <end position="89"/>
    </location>
</feature>
<reference evidence="2" key="1">
    <citation type="submission" date="2018-02" db="EMBL/GenBank/DDBJ databases">
        <authorList>
            <person name="Cohen D.B."/>
            <person name="Kent A.D."/>
        </authorList>
    </citation>
    <scope>NUCLEOTIDE SEQUENCE</scope>
</reference>
<accession>A0A2N9EHN8</accession>
<organism evidence="2">
    <name type="scientific">Fagus sylvatica</name>
    <name type="common">Beechnut</name>
    <dbReference type="NCBI Taxonomy" id="28930"/>
    <lineage>
        <taxon>Eukaryota</taxon>
        <taxon>Viridiplantae</taxon>
        <taxon>Streptophyta</taxon>
        <taxon>Embryophyta</taxon>
        <taxon>Tracheophyta</taxon>
        <taxon>Spermatophyta</taxon>
        <taxon>Magnoliopsida</taxon>
        <taxon>eudicotyledons</taxon>
        <taxon>Gunneridae</taxon>
        <taxon>Pentapetalae</taxon>
        <taxon>rosids</taxon>
        <taxon>fabids</taxon>
        <taxon>Fagales</taxon>
        <taxon>Fagaceae</taxon>
        <taxon>Fagus</taxon>
    </lineage>
</organism>
<gene>
    <name evidence="2" type="ORF">FSB_LOCUS2056</name>
</gene>
<proteinExistence type="predicted"/>
<dbReference type="AlphaFoldDB" id="A0A2N9EHN8"/>